<evidence type="ECO:0000313" key="3">
    <source>
        <dbReference type="Proteomes" id="UP001345963"/>
    </source>
</evidence>
<comment type="caution">
    <text evidence="2">The sequence shown here is derived from an EMBL/GenBank/DDBJ whole genome shotgun (WGS) entry which is preliminary data.</text>
</comment>
<evidence type="ECO:0000313" key="2">
    <source>
        <dbReference type="EMBL" id="MED6254835.1"/>
    </source>
</evidence>
<proteinExistence type="predicted"/>
<feature type="region of interest" description="Disordered" evidence="1">
    <location>
        <begin position="19"/>
        <end position="45"/>
    </location>
</feature>
<dbReference type="EMBL" id="JAHUTI010069941">
    <property type="protein sequence ID" value="MED6254835.1"/>
    <property type="molecule type" value="Genomic_DNA"/>
</dbReference>
<protein>
    <submittedName>
        <fullName evidence="2">Uncharacterized protein</fullName>
    </submittedName>
</protein>
<gene>
    <name evidence="2" type="ORF">ATANTOWER_000990</name>
</gene>
<reference evidence="2 3" key="1">
    <citation type="submission" date="2021-07" db="EMBL/GenBank/DDBJ databases">
        <authorList>
            <person name="Palmer J.M."/>
        </authorList>
    </citation>
    <scope>NUCLEOTIDE SEQUENCE [LARGE SCALE GENOMIC DNA]</scope>
    <source>
        <strain evidence="2 3">AT_MEX2019</strain>
        <tissue evidence="2">Muscle</tissue>
    </source>
</reference>
<keyword evidence="3" id="KW-1185">Reference proteome</keyword>
<organism evidence="2 3">
    <name type="scientific">Ataeniobius toweri</name>
    <dbReference type="NCBI Taxonomy" id="208326"/>
    <lineage>
        <taxon>Eukaryota</taxon>
        <taxon>Metazoa</taxon>
        <taxon>Chordata</taxon>
        <taxon>Craniata</taxon>
        <taxon>Vertebrata</taxon>
        <taxon>Euteleostomi</taxon>
        <taxon>Actinopterygii</taxon>
        <taxon>Neopterygii</taxon>
        <taxon>Teleostei</taxon>
        <taxon>Neoteleostei</taxon>
        <taxon>Acanthomorphata</taxon>
        <taxon>Ovalentaria</taxon>
        <taxon>Atherinomorphae</taxon>
        <taxon>Cyprinodontiformes</taxon>
        <taxon>Goodeidae</taxon>
        <taxon>Ataeniobius</taxon>
    </lineage>
</organism>
<feature type="region of interest" description="Disordered" evidence="1">
    <location>
        <begin position="58"/>
        <end position="102"/>
    </location>
</feature>
<name>A0ABU7BYZ6_9TELE</name>
<evidence type="ECO:0000256" key="1">
    <source>
        <dbReference type="SAM" id="MobiDB-lite"/>
    </source>
</evidence>
<feature type="compositionally biased region" description="Low complexity" evidence="1">
    <location>
        <begin position="79"/>
        <end position="102"/>
    </location>
</feature>
<accession>A0ABU7BYZ6</accession>
<sequence>MRPVRIITEKWHLKNERMRTYSSKHRMSPVQSGHSRSSCKHRMSPVWSRHSRLSMSCGGSLPGSCKNSQSRSLSMWKRANSSRSKDSSALASPLLDLTKMLR</sequence>
<dbReference type="Proteomes" id="UP001345963">
    <property type="component" value="Unassembled WGS sequence"/>
</dbReference>